<dbReference type="Pfam" id="PF04069">
    <property type="entry name" value="OpuAC"/>
    <property type="match status" value="1"/>
</dbReference>
<keyword evidence="7" id="KW-1185">Reference proteome</keyword>
<accession>A0A347WHT1</accession>
<dbReference type="SUPFAM" id="SSF53850">
    <property type="entry name" value="Periplasmic binding protein-like II"/>
    <property type="match status" value="1"/>
</dbReference>
<feature type="domain" description="ABC-type glycine betaine transport system substrate-binding" evidence="5">
    <location>
        <begin position="39"/>
        <end position="279"/>
    </location>
</feature>
<dbReference type="Proteomes" id="UP000263232">
    <property type="component" value="Chromosome"/>
</dbReference>
<dbReference type="OrthoDB" id="9787902at2"/>
<dbReference type="PANTHER" id="PTHR47737:SF1">
    <property type="entry name" value="GLYCINE BETAINE_PROLINE BETAINE TRANSPORT SYSTEM PERMEASE PROTEIN PROW"/>
    <property type="match status" value="1"/>
</dbReference>
<dbReference type="InterPro" id="IPR007210">
    <property type="entry name" value="ABC_Gly_betaine_transp_sub-bd"/>
</dbReference>
<evidence type="ECO:0000256" key="4">
    <source>
        <dbReference type="ARBA" id="ARBA00023136"/>
    </source>
</evidence>
<dbReference type="Gene3D" id="3.40.190.100">
    <property type="entry name" value="Glycine betaine-binding periplasmic protein, domain 2"/>
    <property type="match status" value="1"/>
</dbReference>
<reference evidence="6 7" key="1">
    <citation type="submission" date="2017-09" db="EMBL/GenBank/DDBJ databases">
        <title>Complete genome sequence of Oxytococcus suis strain ZY16052.</title>
        <authorList>
            <person name="Li F."/>
        </authorList>
    </citation>
    <scope>NUCLEOTIDE SEQUENCE [LARGE SCALE GENOMIC DNA]</scope>
    <source>
        <strain evidence="6 7">ZY16052</strain>
    </source>
</reference>
<evidence type="ECO:0000313" key="7">
    <source>
        <dbReference type="Proteomes" id="UP000263232"/>
    </source>
</evidence>
<dbReference type="GO" id="GO:0015226">
    <property type="term" value="F:carnitine transmembrane transporter activity"/>
    <property type="evidence" value="ECO:0007669"/>
    <property type="project" value="TreeGrafter"/>
</dbReference>
<dbReference type="GO" id="GO:0015871">
    <property type="term" value="P:choline transport"/>
    <property type="evidence" value="ECO:0007669"/>
    <property type="project" value="TreeGrafter"/>
</dbReference>
<organism evidence="6 7">
    <name type="scientific">Suicoccus acidiformans</name>
    <dbReference type="NCBI Taxonomy" id="2036206"/>
    <lineage>
        <taxon>Bacteria</taxon>
        <taxon>Bacillati</taxon>
        <taxon>Bacillota</taxon>
        <taxon>Bacilli</taxon>
        <taxon>Lactobacillales</taxon>
        <taxon>Aerococcaceae</taxon>
        <taxon>Suicoccus</taxon>
    </lineage>
</organism>
<dbReference type="PANTHER" id="PTHR47737">
    <property type="entry name" value="GLYCINE BETAINE/PROLINE BETAINE TRANSPORT SYSTEM PERMEASE PROTEIN PROW"/>
    <property type="match status" value="1"/>
</dbReference>
<evidence type="ECO:0000313" key="6">
    <source>
        <dbReference type="EMBL" id="AXY24638.1"/>
    </source>
</evidence>
<keyword evidence="3" id="KW-1003">Cell membrane</keyword>
<dbReference type="Gene3D" id="3.10.105.10">
    <property type="entry name" value="Dipeptide-binding Protein, Domain 3"/>
    <property type="match status" value="2"/>
</dbReference>
<proteinExistence type="predicted"/>
<dbReference type="EMBL" id="CP023434">
    <property type="protein sequence ID" value="AXY24638.1"/>
    <property type="molecule type" value="Genomic_DNA"/>
</dbReference>
<sequence length="295" mass="32212">MKKHINKILVLILGILAVAELGYAFQNKSDAPTSRSNQEIQLAYVAWDSEIASTHVIGQVLEDLGYKVTLTQLDNAIMWEAVATGEADAMVSAWLPGTHAAQYERYGSDLVDLGVNLEGAAIGLVVPSYMSVTSIEDLTQEANQVVTGIEPGAGVVAATEEALATYPNLSTWQLETSSSGAMTTLLQDAYAKQEEVIVTGWSPHWKFQTMDLHYLEDPLNVFGDAESIHTLVRTGLEQNLPEAYQVLDNFYWSVDDLEQVMLDISQGMSPAEAARQWVDANADKVATWTSDIEGL</sequence>
<gene>
    <name evidence="6" type="ORF">CL176_00555</name>
</gene>
<keyword evidence="4" id="KW-0472">Membrane</keyword>
<evidence type="ECO:0000256" key="1">
    <source>
        <dbReference type="ARBA" id="ARBA00004236"/>
    </source>
</evidence>
<dbReference type="CDD" id="cd13639">
    <property type="entry name" value="PBP2_OpuAC_like"/>
    <property type="match status" value="1"/>
</dbReference>
<dbReference type="GO" id="GO:0005275">
    <property type="term" value="F:amine transmembrane transporter activity"/>
    <property type="evidence" value="ECO:0007669"/>
    <property type="project" value="TreeGrafter"/>
</dbReference>
<keyword evidence="2" id="KW-0813">Transport</keyword>
<protein>
    <submittedName>
        <fullName evidence="6">Glycine/betaine ABC transporter substrate-binding protein</fullName>
    </submittedName>
</protein>
<dbReference type="GO" id="GO:0031460">
    <property type="term" value="P:glycine betaine transport"/>
    <property type="evidence" value="ECO:0007669"/>
    <property type="project" value="TreeGrafter"/>
</dbReference>
<comment type="subcellular location">
    <subcellularLocation>
        <location evidence="1">Cell membrane</location>
    </subcellularLocation>
</comment>
<dbReference type="AlphaFoldDB" id="A0A347WHT1"/>
<evidence type="ECO:0000256" key="3">
    <source>
        <dbReference type="ARBA" id="ARBA00022475"/>
    </source>
</evidence>
<dbReference type="KEGG" id="abae:CL176_00555"/>
<name>A0A347WHT1_9LACT</name>
<evidence type="ECO:0000256" key="2">
    <source>
        <dbReference type="ARBA" id="ARBA00022448"/>
    </source>
</evidence>
<dbReference type="GO" id="GO:0043190">
    <property type="term" value="C:ATP-binding cassette (ABC) transporter complex"/>
    <property type="evidence" value="ECO:0007669"/>
    <property type="project" value="InterPro"/>
</dbReference>
<evidence type="ECO:0000259" key="5">
    <source>
        <dbReference type="Pfam" id="PF04069"/>
    </source>
</evidence>